<proteinExistence type="predicted"/>
<evidence type="ECO:0008006" key="4">
    <source>
        <dbReference type="Google" id="ProtNLM"/>
    </source>
</evidence>
<gene>
    <name evidence="2" type="ORF">TvY486_0010100</name>
</gene>
<keyword evidence="1" id="KW-0732">Signal</keyword>
<protein>
    <recommendedName>
        <fullName evidence="4">Secreted protein</fullName>
    </recommendedName>
</protein>
<dbReference type="EMBL" id="CAEX01000915">
    <property type="protein sequence ID" value="CCD18331.1"/>
    <property type="molecule type" value="Genomic_DNA"/>
</dbReference>
<organism evidence="2 3">
    <name type="scientific">Trypanosoma vivax (strain Y486)</name>
    <dbReference type="NCBI Taxonomy" id="1055687"/>
    <lineage>
        <taxon>Eukaryota</taxon>
        <taxon>Discoba</taxon>
        <taxon>Euglenozoa</taxon>
        <taxon>Kinetoplastea</taxon>
        <taxon>Metakinetoplastina</taxon>
        <taxon>Trypanosomatida</taxon>
        <taxon>Trypanosomatidae</taxon>
        <taxon>Trypanosoma</taxon>
        <taxon>Duttonella</taxon>
    </lineage>
</organism>
<name>F9WLE0_TRYVY</name>
<dbReference type="AlphaFoldDB" id="F9WLE0"/>
<feature type="signal peptide" evidence="1">
    <location>
        <begin position="1"/>
        <end position="17"/>
    </location>
</feature>
<dbReference type="VEuPathDB" id="TriTrypDB:TvY486_0010100"/>
<sequence>MLMLLLVVACSLPGHLFSPAERPQRGVRVGGRRLNASVALDAALGRLFLLNCITRLCPASQLLRSNFARVHLHRHADPSSAQSVNVPLLVHSGYAILGITVEHDRPAVTNRPAASPHKALCKNTVAHKVYLLINPFLLSGKALFLFLLRVRFHPVYSMSSPITSSECPQLIL</sequence>
<dbReference type="Proteomes" id="UP000009027">
    <property type="component" value="Unassembled WGS sequence"/>
</dbReference>
<evidence type="ECO:0000313" key="3">
    <source>
        <dbReference type="Proteomes" id="UP000009027"/>
    </source>
</evidence>
<reference evidence="2 3" key="1">
    <citation type="journal article" date="2012" name="Proc. Natl. Acad. Sci. U.S.A.">
        <title>Antigenic diversity is generated by distinct evolutionary mechanisms in African trypanosome species.</title>
        <authorList>
            <person name="Jackson A.P."/>
            <person name="Berry A."/>
            <person name="Aslett M."/>
            <person name="Allison H.C."/>
            <person name="Burton P."/>
            <person name="Vavrova-Anderson J."/>
            <person name="Brown R."/>
            <person name="Browne H."/>
            <person name="Corton N."/>
            <person name="Hauser H."/>
            <person name="Gamble J."/>
            <person name="Gilderthorp R."/>
            <person name="Marcello L."/>
            <person name="McQuillan J."/>
            <person name="Otto T.D."/>
            <person name="Quail M.A."/>
            <person name="Sanders M.J."/>
            <person name="van Tonder A."/>
            <person name="Ginger M.L."/>
            <person name="Field M.C."/>
            <person name="Barry J.D."/>
            <person name="Hertz-Fowler C."/>
            <person name="Berriman M."/>
        </authorList>
    </citation>
    <scope>NUCLEOTIDE SEQUENCE</scope>
    <source>
        <strain evidence="2 3">Y486</strain>
    </source>
</reference>
<evidence type="ECO:0000313" key="2">
    <source>
        <dbReference type="EMBL" id="CCD18331.1"/>
    </source>
</evidence>
<keyword evidence="3" id="KW-1185">Reference proteome</keyword>
<accession>F9WLE0</accession>
<feature type="chain" id="PRO_5003389287" description="Secreted protein" evidence="1">
    <location>
        <begin position="18"/>
        <end position="172"/>
    </location>
</feature>
<evidence type="ECO:0000256" key="1">
    <source>
        <dbReference type="SAM" id="SignalP"/>
    </source>
</evidence>